<proteinExistence type="predicted"/>
<name>A0ABV0XTE3_9TELE</name>
<accession>A0ABV0XTE3</accession>
<comment type="caution">
    <text evidence="1">The sequence shown here is derived from an EMBL/GenBank/DDBJ whole genome shotgun (WGS) entry which is preliminary data.</text>
</comment>
<dbReference type="EMBL" id="JAHRIP010011706">
    <property type="protein sequence ID" value="MEQ2284704.1"/>
    <property type="molecule type" value="Genomic_DNA"/>
</dbReference>
<keyword evidence="2" id="KW-1185">Reference proteome</keyword>
<protein>
    <submittedName>
        <fullName evidence="1">Uncharacterized protein</fullName>
    </submittedName>
</protein>
<dbReference type="Proteomes" id="UP001469553">
    <property type="component" value="Unassembled WGS sequence"/>
</dbReference>
<sequence>MHDALFDACLFKLGQLCCSFQKYLNKTGAGSFIVQGEMIYSFSVMIRPREIFDLECLNNHLGLSTDFHLLSALSWKLHKKPSTLELIRVITTLPIEWHTPPDVDSSSPHSLFFVLMFHTRLILSVDALLLMLKLSWTKR</sequence>
<evidence type="ECO:0000313" key="2">
    <source>
        <dbReference type="Proteomes" id="UP001469553"/>
    </source>
</evidence>
<evidence type="ECO:0000313" key="1">
    <source>
        <dbReference type="EMBL" id="MEQ2284704.1"/>
    </source>
</evidence>
<reference evidence="1 2" key="1">
    <citation type="submission" date="2021-06" db="EMBL/GenBank/DDBJ databases">
        <authorList>
            <person name="Palmer J.M."/>
        </authorList>
    </citation>
    <scope>NUCLEOTIDE SEQUENCE [LARGE SCALE GENOMIC DNA]</scope>
    <source>
        <strain evidence="1 2">AS_MEX2019</strain>
        <tissue evidence="1">Muscle</tissue>
    </source>
</reference>
<organism evidence="1 2">
    <name type="scientific">Ameca splendens</name>
    <dbReference type="NCBI Taxonomy" id="208324"/>
    <lineage>
        <taxon>Eukaryota</taxon>
        <taxon>Metazoa</taxon>
        <taxon>Chordata</taxon>
        <taxon>Craniata</taxon>
        <taxon>Vertebrata</taxon>
        <taxon>Euteleostomi</taxon>
        <taxon>Actinopterygii</taxon>
        <taxon>Neopterygii</taxon>
        <taxon>Teleostei</taxon>
        <taxon>Neoteleostei</taxon>
        <taxon>Acanthomorphata</taxon>
        <taxon>Ovalentaria</taxon>
        <taxon>Atherinomorphae</taxon>
        <taxon>Cyprinodontiformes</taxon>
        <taxon>Goodeidae</taxon>
        <taxon>Ameca</taxon>
    </lineage>
</organism>
<gene>
    <name evidence="1" type="ORF">AMECASPLE_024283</name>
</gene>